<keyword evidence="6" id="KW-0067">ATP-binding</keyword>
<dbReference type="Gene3D" id="3.90.1200.10">
    <property type="match status" value="1"/>
</dbReference>
<dbReference type="SUPFAM" id="SSF56112">
    <property type="entry name" value="Protein kinase-like (PK-like)"/>
    <property type="match status" value="1"/>
</dbReference>
<keyword evidence="5 8" id="KW-0418">Kinase</keyword>
<dbReference type="GO" id="GO:0005524">
    <property type="term" value="F:ATP binding"/>
    <property type="evidence" value="ECO:0007669"/>
    <property type="project" value="UniProtKB-KW"/>
</dbReference>
<dbReference type="FunFam" id="3.30.200.20:FF:000264">
    <property type="entry name" value="Protein-ribulosamine 3-kinase, chloroplastic"/>
    <property type="match status" value="1"/>
</dbReference>
<proteinExistence type="inferred from homology"/>
<organism evidence="9 10">
    <name type="scientific">Panagrolaimus davidi</name>
    <dbReference type="NCBI Taxonomy" id="227884"/>
    <lineage>
        <taxon>Eukaryota</taxon>
        <taxon>Metazoa</taxon>
        <taxon>Ecdysozoa</taxon>
        <taxon>Nematoda</taxon>
        <taxon>Chromadorea</taxon>
        <taxon>Rhabditida</taxon>
        <taxon>Tylenchina</taxon>
        <taxon>Panagrolaimomorpha</taxon>
        <taxon>Panagrolaimoidea</taxon>
        <taxon>Panagrolaimidae</taxon>
        <taxon>Panagrolaimus</taxon>
    </lineage>
</organism>
<dbReference type="GO" id="GO:0005737">
    <property type="term" value="C:cytoplasm"/>
    <property type="evidence" value="ECO:0007669"/>
    <property type="project" value="UniProtKB-ARBA"/>
</dbReference>
<dbReference type="GO" id="GO:0016301">
    <property type="term" value="F:kinase activity"/>
    <property type="evidence" value="ECO:0007669"/>
    <property type="project" value="UniProtKB-UniRule"/>
</dbReference>
<dbReference type="WBParaSite" id="PDA_v2.g1387.t1">
    <property type="protein sequence ID" value="PDA_v2.g1387.t1"/>
    <property type="gene ID" value="PDA_v2.g1387"/>
</dbReference>
<protein>
    <recommendedName>
        <fullName evidence="2">protein-ribulosamine 3-kinase</fullName>
        <ecNumber evidence="2">2.7.1.172</ecNumber>
    </recommendedName>
</protein>
<dbReference type="InterPro" id="IPR016477">
    <property type="entry name" value="Fructo-/Ketosamine-3-kinase"/>
</dbReference>
<dbReference type="PANTHER" id="PTHR12149">
    <property type="entry name" value="FRUCTOSAMINE 3 KINASE-RELATED PROTEIN"/>
    <property type="match status" value="1"/>
</dbReference>
<name>A0A914P7C3_9BILA</name>
<keyword evidence="9" id="KW-1185">Reference proteome</keyword>
<dbReference type="AlphaFoldDB" id="A0A914P7C3"/>
<dbReference type="Gene3D" id="3.30.200.20">
    <property type="entry name" value="Phosphorylase Kinase, domain 1"/>
    <property type="match status" value="1"/>
</dbReference>
<evidence type="ECO:0000256" key="5">
    <source>
        <dbReference type="ARBA" id="ARBA00022777"/>
    </source>
</evidence>
<evidence type="ECO:0000313" key="10">
    <source>
        <dbReference type="WBParaSite" id="PDA_v2.g1387.t1"/>
    </source>
</evidence>
<dbReference type="Proteomes" id="UP000887578">
    <property type="component" value="Unplaced"/>
</dbReference>
<dbReference type="EC" id="2.7.1.172" evidence="2"/>
<keyword evidence="3 8" id="KW-0808">Transferase</keyword>
<evidence type="ECO:0000256" key="1">
    <source>
        <dbReference type="ARBA" id="ARBA00009460"/>
    </source>
</evidence>
<dbReference type="Pfam" id="PF03881">
    <property type="entry name" value="Fructosamin_kin"/>
    <property type="match status" value="1"/>
</dbReference>
<keyword evidence="4" id="KW-0547">Nucleotide-binding</keyword>
<dbReference type="InterPro" id="IPR011009">
    <property type="entry name" value="Kinase-like_dom_sf"/>
</dbReference>
<evidence type="ECO:0000256" key="4">
    <source>
        <dbReference type="ARBA" id="ARBA00022741"/>
    </source>
</evidence>
<evidence type="ECO:0000313" key="9">
    <source>
        <dbReference type="Proteomes" id="UP000887578"/>
    </source>
</evidence>
<evidence type="ECO:0000256" key="2">
    <source>
        <dbReference type="ARBA" id="ARBA00011961"/>
    </source>
</evidence>
<comment type="similarity">
    <text evidence="1 8">Belongs to the fructosamine kinase family.</text>
</comment>
<dbReference type="PANTHER" id="PTHR12149:SF8">
    <property type="entry name" value="PROTEIN-RIBULOSAMINE 3-KINASE"/>
    <property type="match status" value="1"/>
</dbReference>
<evidence type="ECO:0000256" key="8">
    <source>
        <dbReference type="PIRNR" id="PIRNR006221"/>
    </source>
</evidence>
<evidence type="ECO:0000256" key="7">
    <source>
        <dbReference type="ARBA" id="ARBA00048655"/>
    </source>
</evidence>
<reference evidence="10" key="1">
    <citation type="submission" date="2022-11" db="UniProtKB">
        <authorList>
            <consortium name="WormBaseParasite"/>
        </authorList>
    </citation>
    <scope>IDENTIFICATION</scope>
</reference>
<dbReference type="PIRSF" id="PIRSF006221">
    <property type="entry name" value="Ketosamine-3-kinase"/>
    <property type="match status" value="1"/>
</dbReference>
<dbReference type="GO" id="GO:0102193">
    <property type="term" value="F:protein-ribulosamine 3-kinase activity"/>
    <property type="evidence" value="ECO:0007669"/>
    <property type="project" value="UniProtKB-EC"/>
</dbReference>
<evidence type="ECO:0000256" key="3">
    <source>
        <dbReference type="ARBA" id="ARBA00022679"/>
    </source>
</evidence>
<sequence>MEEEIKRLVKTSILKATKETGGGCISSGRKYEIDNGKFIFVKTNNKKDANIMFNGEHAGLEAIYKTETVRCPKSYGTFKMEDGTCGIVSEYISMNSSKNQEALGKQFAELHLSNEKHGTPIKEFGFEVPTCCGYLSINNKWNKNWTNFYIYQRLQPHIDMLNKNSPNKELTDLWNQCIPKIETILNRIQPIPALVHGDLWSGNGASDENGNPVIFDPACFYGHSEFDFGIAKMFGGFTKTFHDSYHKIIPKSDGFEQRLIIYELFHHLNHWNHFGSGYASGTLNLMKQISKFE</sequence>
<evidence type="ECO:0000256" key="6">
    <source>
        <dbReference type="ARBA" id="ARBA00022840"/>
    </source>
</evidence>
<comment type="catalytic activity">
    <reaction evidence="7">
        <text>N(6)-D-ribulosyl-L-lysyl-[protein] + ATP = N(6)-(3-O-phospho-D-ribulosyl)-L-lysyl-[protein] + ADP + H(+)</text>
        <dbReference type="Rhea" id="RHEA:48432"/>
        <dbReference type="Rhea" id="RHEA-COMP:12103"/>
        <dbReference type="Rhea" id="RHEA-COMP:12104"/>
        <dbReference type="ChEBI" id="CHEBI:15378"/>
        <dbReference type="ChEBI" id="CHEBI:30616"/>
        <dbReference type="ChEBI" id="CHEBI:90418"/>
        <dbReference type="ChEBI" id="CHEBI:90420"/>
        <dbReference type="ChEBI" id="CHEBI:456216"/>
        <dbReference type="EC" id="2.7.1.172"/>
    </reaction>
    <physiologicalReaction direction="left-to-right" evidence="7">
        <dbReference type="Rhea" id="RHEA:48433"/>
    </physiologicalReaction>
</comment>
<accession>A0A914P7C3</accession>